<evidence type="ECO:0000256" key="5">
    <source>
        <dbReference type="ARBA" id="ARBA00022977"/>
    </source>
</evidence>
<dbReference type="EC" id="2.5.1.3" evidence="9"/>
<comment type="catalytic activity">
    <reaction evidence="7 9 10">
        <text>2-(2-carboxy-4-methylthiazol-5-yl)ethyl phosphate + 4-amino-2-methyl-5-(diphosphooxymethyl)pyrimidine + 2 H(+) = thiamine phosphate + CO2 + diphosphate</text>
        <dbReference type="Rhea" id="RHEA:47848"/>
        <dbReference type="ChEBI" id="CHEBI:15378"/>
        <dbReference type="ChEBI" id="CHEBI:16526"/>
        <dbReference type="ChEBI" id="CHEBI:33019"/>
        <dbReference type="ChEBI" id="CHEBI:37575"/>
        <dbReference type="ChEBI" id="CHEBI:57841"/>
        <dbReference type="ChEBI" id="CHEBI:62890"/>
        <dbReference type="EC" id="2.5.1.3"/>
    </reaction>
</comment>
<evidence type="ECO:0000256" key="10">
    <source>
        <dbReference type="RuleBase" id="RU003826"/>
    </source>
</evidence>
<sequence>MSSTARRPLPSRLYAIVDADVASRAGWHVPDLADAYLQAGVRFLQVRAKDAPARDVLAWTEAIARRAGEAWVIVNDRVDIAIVAGTRHVHLGQDDLPVSDARALLGPDAVIGLSTHTPAQVDAACALPIDYLAVGPVFSTQTKATGYEAVGLAGVRRAHAAAQVARVPVVAIGGITLDTASDVIAAGASSVAVITDLLREGTPGARVRAFVERLSRI</sequence>
<keyword evidence="4 9" id="KW-0460">Magnesium</keyword>
<dbReference type="PANTHER" id="PTHR20857">
    <property type="entry name" value="THIAMINE-PHOSPHATE PYROPHOSPHORYLASE"/>
    <property type="match status" value="1"/>
</dbReference>
<evidence type="ECO:0000256" key="7">
    <source>
        <dbReference type="ARBA" id="ARBA00047851"/>
    </source>
</evidence>
<keyword evidence="2 9" id="KW-0808">Transferase</keyword>
<name>A0A143PR76_LUTPR</name>
<dbReference type="GO" id="GO:0004789">
    <property type="term" value="F:thiamine-phosphate diphosphorylase activity"/>
    <property type="evidence" value="ECO:0007669"/>
    <property type="project" value="UniProtKB-UniRule"/>
</dbReference>
<feature type="binding site" evidence="9">
    <location>
        <position position="114"/>
    </location>
    <ligand>
        <name>4-amino-2-methyl-5-(diphosphooxymethyl)pyrimidine</name>
        <dbReference type="ChEBI" id="CHEBI:57841"/>
    </ligand>
</feature>
<reference evidence="13 14" key="1">
    <citation type="journal article" date="2016" name="Genome Announc.">
        <title>First Complete Genome Sequence of a Subdivision 6 Acidobacterium Strain.</title>
        <authorList>
            <person name="Huang S."/>
            <person name="Vieira S."/>
            <person name="Bunk B."/>
            <person name="Riedel T."/>
            <person name="Sproer C."/>
            <person name="Overmann J."/>
        </authorList>
    </citation>
    <scope>NUCLEOTIDE SEQUENCE [LARGE SCALE GENOMIC DNA]</scope>
    <source>
        <strain evidence="14">DSM 100886 HEG_-6_39</strain>
    </source>
</reference>
<dbReference type="GO" id="GO:0009229">
    <property type="term" value="P:thiamine diphosphate biosynthetic process"/>
    <property type="evidence" value="ECO:0007669"/>
    <property type="project" value="UniProtKB-UniRule"/>
</dbReference>
<dbReference type="InterPro" id="IPR036206">
    <property type="entry name" value="ThiamineP_synth_sf"/>
</dbReference>
<feature type="domain" description="Thiamine phosphate synthase/TenI" evidence="12">
    <location>
        <begin position="13"/>
        <end position="196"/>
    </location>
</feature>
<dbReference type="NCBIfam" id="TIGR00693">
    <property type="entry name" value="thiE"/>
    <property type="match status" value="1"/>
</dbReference>
<dbReference type="SUPFAM" id="SSF51391">
    <property type="entry name" value="Thiamin phosphate synthase"/>
    <property type="match status" value="1"/>
</dbReference>
<dbReference type="Pfam" id="PF02581">
    <property type="entry name" value="TMP-TENI"/>
    <property type="match status" value="1"/>
</dbReference>
<evidence type="ECO:0000256" key="6">
    <source>
        <dbReference type="ARBA" id="ARBA00047334"/>
    </source>
</evidence>
<dbReference type="GO" id="GO:0005737">
    <property type="term" value="C:cytoplasm"/>
    <property type="evidence" value="ECO:0007669"/>
    <property type="project" value="TreeGrafter"/>
</dbReference>
<comment type="pathway">
    <text evidence="1 9 11">Cofactor biosynthesis; thiamine diphosphate biosynthesis; thiamine phosphate from 4-amino-2-methyl-5-diphosphomethylpyrimidine and 4-methyl-5-(2-phosphoethyl)-thiazole: step 1/1.</text>
</comment>
<evidence type="ECO:0000256" key="2">
    <source>
        <dbReference type="ARBA" id="ARBA00022679"/>
    </source>
</evidence>
<keyword evidence="14" id="KW-1185">Reference proteome</keyword>
<dbReference type="CDD" id="cd00564">
    <property type="entry name" value="TMP_TenI"/>
    <property type="match status" value="1"/>
</dbReference>
<feature type="binding site" evidence="9">
    <location>
        <begin position="45"/>
        <end position="49"/>
    </location>
    <ligand>
        <name>4-amino-2-methyl-5-(diphosphooxymethyl)pyrimidine</name>
        <dbReference type="ChEBI" id="CHEBI:57841"/>
    </ligand>
</feature>
<feature type="binding site" evidence="9">
    <location>
        <begin position="140"/>
        <end position="142"/>
    </location>
    <ligand>
        <name>2-[(2R,5Z)-2-carboxy-4-methylthiazol-5(2H)-ylidene]ethyl phosphate</name>
        <dbReference type="ChEBI" id="CHEBI:62899"/>
    </ligand>
</feature>
<feature type="binding site" evidence="9">
    <location>
        <begin position="194"/>
        <end position="195"/>
    </location>
    <ligand>
        <name>2-[(2R,5Z)-2-carboxy-4-methylthiazol-5(2H)-ylidene]ethyl phosphate</name>
        <dbReference type="ChEBI" id="CHEBI:62899"/>
    </ligand>
</feature>
<feature type="binding site" evidence="9">
    <location>
        <position position="174"/>
    </location>
    <ligand>
        <name>2-[(2R,5Z)-2-carboxy-4-methylthiazol-5(2H)-ylidene]ethyl phosphate</name>
        <dbReference type="ChEBI" id="CHEBI:62899"/>
    </ligand>
</feature>
<comment type="catalytic activity">
    <reaction evidence="8 9 10">
        <text>2-[(2R,5Z)-2-carboxy-4-methylthiazol-5(2H)-ylidene]ethyl phosphate + 4-amino-2-methyl-5-(diphosphooxymethyl)pyrimidine + 2 H(+) = thiamine phosphate + CO2 + diphosphate</text>
        <dbReference type="Rhea" id="RHEA:47844"/>
        <dbReference type="ChEBI" id="CHEBI:15378"/>
        <dbReference type="ChEBI" id="CHEBI:16526"/>
        <dbReference type="ChEBI" id="CHEBI:33019"/>
        <dbReference type="ChEBI" id="CHEBI:37575"/>
        <dbReference type="ChEBI" id="CHEBI:57841"/>
        <dbReference type="ChEBI" id="CHEBI:62899"/>
        <dbReference type="EC" id="2.5.1.3"/>
    </reaction>
</comment>
<evidence type="ECO:0000259" key="12">
    <source>
        <dbReference type="Pfam" id="PF02581"/>
    </source>
</evidence>
<feature type="binding site" evidence="9">
    <location>
        <position position="95"/>
    </location>
    <ligand>
        <name>Mg(2+)</name>
        <dbReference type="ChEBI" id="CHEBI:18420"/>
    </ligand>
</feature>
<dbReference type="GO" id="GO:0000287">
    <property type="term" value="F:magnesium ion binding"/>
    <property type="evidence" value="ECO:0007669"/>
    <property type="project" value="UniProtKB-UniRule"/>
</dbReference>
<dbReference type="GO" id="GO:0009228">
    <property type="term" value="P:thiamine biosynthetic process"/>
    <property type="evidence" value="ECO:0007669"/>
    <property type="project" value="UniProtKB-KW"/>
</dbReference>
<dbReference type="UniPathway" id="UPA00060">
    <property type="reaction ID" value="UER00141"/>
</dbReference>
<dbReference type="InterPro" id="IPR034291">
    <property type="entry name" value="TMP_synthase"/>
</dbReference>
<dbReference type="KEGG" id="abac:LuPra_04174"/>
<feature type="binding site" evidence="9">
    <location>
        <position position="75"/>
    </location>
    <ligand>
        <name>4-amino-2-methyl-5-(diphosphooxymethyl)pyrimidine</name>
        <dbReference type="ChEBI" id="CHEBI:57841"/>
    </ligand>
</feature>
<evidence type="ECO:0000313" key="13">
    <source>
        <dbReference type="EMBL" id="AMY10931.1"/>
    </source>
</evidence>
<comment type="cofactor">
    <cofactor evidence="9">
        <name>Mg(2+)</name>
        <dbReference type="ChEBI" id="CHEBI:18420"/>
    </cofactor>
    <text evidence="9">Binds 1 Mg(2+) ion per subunit.</text>
</comment>
<dbReference type="PATRIC" id="fig|1813736.3.peg.4413"/>
<evidence type="ECO:0000256" key="11">
    <source>
        <dbReference type="RuleBase" id="RU004253"/>
    </source>
</evidence>
<dbReference type="RefSeq" id="WP_234800488.1">
    <property type="nucleotide sequence ID" value="NZ_CP015136.1"/>
</dbReference>
<organism evidence="13 14">
    <name type="scientific">Luteitalea pratensis</name>
    <dbReference type="NCBI Taxonomy" id="1855912"/>
    <lineage>
        <taxon>Bacteria</taxon>
        <taxon>Pseudomonadati</taxon>
        <taxon>Acidobacteriota</taxon>
        <taxon>Vicinamibacteria</taxon>
        <taxon>Vicinamibacterales</taxon>
        <taxon>Vicinamibacteraceae</taxon>
        <taxon>Luteitalea</taxon>
    </lineage>
</organism>
<dbReference type="EMBL" id="CP015136">
    <property type="protein sequence ID" value="AMY10931.1"/>
    <property type="molecule type" value="Genomic_DNA"/>
</dbReference>
<dbReference type="AlphaFoldDB" id="A0A143PR76"/>
<evidence type="ECO:0000256" key="1">
    <source>
        <dbReference type="ARBA" id="ARBA00005165"/>
    </source>
</evidence>
<dbReference type="Gene3D" id="3.20.20.70">
    <property type="entry name" value="Aldolase class I"/>
    <property type="match status" value="1"/>
</dbReference>
<evidence type="ECO:0000256" key="4">
    <source>
        <dbReference type="ARBA" id="ARBA00022842"/>
    </source>
</evidence>
<keyword evidence="5 9" id="KW-0784">Thiamine biosynthesis</keyword>
<dbReference type="Proteomes" id="UP000076079">
    <property type="component" value="Chromosome"/>
</dbReference>
<comment type="catalytic activity">
    <reaction evidence="6 9 10">
        <text>4-methyl-5-(2-phosphooxyethyl)-thiazole + 4-amino-2-methyl-5-(diphosphooxymethyl)pyrimidine + H(+) = thiamine phosphate + diphosphate</text>
        <dbReference type="Rhea" id="RHEA:22328"/>
        <dbReference type="ChEBI" id="CHEBI:15378"/>
        <dbReference type="ChEBI" id="CHEBI:33019"/>
        <dbReference type="ChEBI" id="CHEBI:37575"/>
        <dbReference type="ChEBI" id="CHEBI:57841"/>
        <dbReference type="ChEBI" id="CHEBI:58296"/>
        <dbReference type="EC" id="2.5.1.3"/>
    </reaction>
</comment>
<gene>
    <name evidence="9 13" type="primary">thiE</name>
    <name evidence="13" type="ORF">LuPra_04174</name>
</gene>
<dbReference type="STRING" id="1855912.LuPra_04174"/>
<comment type="similarity">
    <text evidence="9 10">Belongs to the thiamine-phosphate synthase family.</text>
</comment>
<reference evidence="14" key="2">
    <citation type="submission" date="2016-04" db="EMBL/GenBank/DDBJ databases">
        <title>First Complete Genome Sequence of a Subdivision 6 Acidobacterium.</title>
        <authorList>
            <person name="Huang S."/>
            <person name="Vieira S."/>
            <person name="Bunk B."/>
            <person name="Riedel T."/>
            <person name="Sproeer C."/>
            <person name="Overmann J."/>
        </authorList>
    </citation>
    <scope>NUCLEOTIDE SEQUENCE [LARGE SCALE GENOMIC DNA]</scope>
    <source>
        <strain evidence="14">DSM 100886 HEG_-6_39</strain>
    </source>
</reference>
<evidence type="ECO:0000313" key="14">
    <source>
        <dbReference type="Proteomes" id="UP000076079"/>
    </source>
</evidence>
<comment type="function">
    <text evidence="9">Condenses 4-methyl-5-(beta-hydroxyethyl)thiazole monophosphate (THZ-P) and 2-methyl-4-amino-5-hydroxymethyl pyrimidine pyrophosphate (HMP-PP) to form thiamine monophosphate (TMP).</text>
</comment>
<feature type="binding site" evidence="9">
    <location>
        <position position="76"/>
    </location>
    <ligand>
        <name>Mg(2+)</name>
        <dbReference type="ChEBI" id="CHEBI:18420"/>
    </ligand>
</feature>
<keyword evidence="3 9" id="KW-0479">Metal-binding</keyword>
<dbReference type="PANTHER" id="PTHR20857:SF15">
    <property type="entry name" value="THIAMINE-PHOSPHATE SYNTHASE"/>
    <property type="match status" value="1"/>
</dbReference>
<accession>A0A143PR76</accession>
<evidence type="ECO:0000256" key="3">
    <source>
        <dbReference type="ARBA" id="ARBA00022723"/>
    </source>
</evidence>
<evidence type="ECO:0000256" key="8">
    <source>
        <dbReference type="ARBA" id="ARBA00047883"/>
    </source>
</evidence>
<proteinExistence type="inferred from homology"/>
<feature type="binding site" evidence="9">
    <location>
        <position position="143"/>
    </location>
    <ligand>
        <name>4-amino-2-methyl-5-(diphosphooxymethyl)pyrimidine</name>
        <dbReference type="ChEBI" id="CHEBI:57841"/>
    </ligand>
</feature>
<dbReference type="InterPro" id="IPR022998">
    <property type="entry name" value="ThiamineP_synth_TenI"/>
</dbReference>
<protein>
    <recommendedName>
        <fullName evidence="9">Thiamine-phosphate synthase</fullName>
        <shortName evidence="9">TP synthase</shortName>
        <shortName evidence="9">TPS</shortName>
        <ecNumber evidence="9">2.5.1.3</ecNumber>
    </recommendedName>
    <alternativeName>
        <fullName evidence="9">Thiamine-phosphate pyrophosphorylase</fullName>
        <shortName evidence="9">TMP pyrophosphorylase</shortName>
        <shortName evidence="9">TMP-PPase</shortName>
    </alternativeName>
</protein>
<dbReference type="InterPro" id="IPR013785">
    <property type="entry name" value="Aldolase_TIM"/>
</dbReference>
<dbReference type="HAMAP" id="MF_00097">
    <property type="entry name" value="TMP_synthase"/>
    <property type="match status" value="1"/>
</dbReference>
<evidence type="ECO:0000256" key="9">
    <source>
        <dbReference type="HAMAP-Rule" id="MF_00097"/>
    </source>
</evidence>